<protein>
    <submittedName>
        <fullName evidence="1">Uncharacterized protein</fullName>
    </submittedName>
</protein>
<dbReference type="EMBL" id="NBNE01014681">
    <property type="protein sequence ID" value="OWY94243.1"/>
    <property type="molecule type" value="Genomic_DNA"/>
</dbReference>
<dbReference type="OrthoDB" id="129337at2759"/>
<sequence length="122" mass="13816">MSHIRPRWSLSCDLYLPAEEEGDEAVCGLFRIRDSTLGSMRHKVLNGTNKFRTFCRTRIAKIMGRNGTPVFNQMLDNLKRFETIITDGEVPVVSDDANQVSKPDLLSQYSNDIAVPTVGFFF</sequence>
<accession>A0A225UMN6</accession>
<gene>
    <name evidence="1" type="ORF">PHMEG_00036082</name>
</gene>
<dbReference type="Proteomes" id="UP000198211">
    <property type="component" value="Unassembled WGS sequence"/>
</dbReference>
<organism evidence="1 2">
    <name type="scientific">Phytophthora megakarya</name>
    <dbReference type="NCBI Taxonomy" id="4795"/>
    <lineage>
        <taxon>Eukaryota</taxon>
        <taxon>Sar</taxon>
        <taxon>Stramenopiles</taxon>
        <taxon>Oomycota</taxon>
        <taxon>Peronosporomycetes</taxon>
        <taxon>Peronosporales</taxon>
        <taxon>Peronosporaceae</taxon>
        <taxon>Phytophthora</taxon>
    </lineage>
</organism>
<evidence type="ECO:0000313" key="2">
    <source>
        <dbReference type="Proteomes" id="UP000198211"/>
    </source>
</evidence>
<dbReference type="AlphaFoldDB" id="A0A225UMN6"/>
<evidence type="ECO:0000313" key="1">
    <source>
        <dbReference type="EMBL" id="OWY94243.1"/>
    </source>
</evidence>
<keyword evidence="2" id="KW-1185">Reference proteome</keyword>
<comment type="caution">
    <text evidence="1">The sequence shown here is derived from an EMBL/GenBank/DDBJ whole genome shotgun (WGS) entry which is preliminary data.</text>
</comment>
<proteinExistence type="predicted"/>
<reference evidence="2" key="1">
    <citation type="submission" date="2017-03" db="EMBL/GenBank/DDBJ databases">
        <title>Phytopthora megakarya and P. palmivora, two closely related causual agents of cacao black pod achieved similar genome size and gene model numbers by different mechanisms.</title>
        <authorList>
            <person name="Ali S."/>
            <person name="Shao J."/>
            <person name="Larry D.J."/>
            <person name="Kronmiller B."/>
            <person name="Shen D."/>
            <person name="Strem M.D."/>
            <person name="Melnick R.L."/>
            <person name="Guiltinan M.J."/>
            <person name="Tyler B.M."/>
            <person name="Meinhardt L.W."/>
            <person name="Bailey B.A."/>
        </authorList>
    </citation>
    <scope>NUCLEOTIDE SEQUENCE [LARGE SCALE GENOMIC DNA]</scope>
    <source>
        <strain evidence="2">zdho120</strain>
    </source>
</reference>
<name>A0A225UMN6_9STRA</name>